<dbReference type="OrthoDB" id="9769991at2"/>
<evidence type="ECO:0000256" key="4">
    <source>
        <dbReference type="SAM" id="Phobius"/>
    </source>
</evidence>
<evidence type="ECO:0000256" key="2">
    <source>
        <dbReference type="ARBA" id="ARBA00022679"/>
    </source>
</evidence>
<keyword evidence="4" id="KW-0472">Membrane</keyword>
<dbReference type="Gene3D" id="2.70.98.40">
    <property type="entry name" value="Glycoside hydrolase, family 65, N-terminal domain"/>
    <property type="match status" value="2"/>
</dbReference>
<dbReference type="CDD" id="cd11753">
    <property type="entry name" value="GH94N_ChvB_NdvB_2_like"/>
    <property type="match status" value="1"/>
</dbReference>
<organism evidence="8 9">
    <name type="scientific">Simplicispira hankyongi</name>
    <dbReference type="NCBI Taxonomy" id="2315688"/>
    <lineage>
        <taxon>Bacteria</taxon>
        <taxon>Pseudomonadati</taxon>
        <taxon>Pseudomonadota</taxon>
        <taxon>Betaproteobacteria</taxon>
        <taxon>Burkholderiales</taxon>
        <taxon>Comamonadaceae</taxon>
        <taxon>Simplicispira</taxon>
    </lineage>
</organism>
<dbReference type="SUPFAM" id="SSF48208">
    <property type="entry name" value="Six-hairpin glycosidases"/>
    <property type="match status" value="1"/>
</dbReference>
<dbReference type="InterPro" id="IPR010383">
    <property type="entry name" value="Glyco_hydrolase_94_b-supersand"/>
</dbReference>
<accession>A0A398CF39</accession>
<dbReference type="GO" id="GO:0005975">
    <property type="term" value="P:carbohydrate metabolic process"/>
    <property type="evidence" value="ECO:0007669"/>
    <property type="project" value="InterPro"/>
</dbReference>
<feature type="domain" description="Glycosyl hydrolase 94 supersandwich" evidence="5">
    <location>
        <begin position="1997"/>
        <end position="2261"/>
    </location>
</feature>
<feature type="domain" description="Glycoamylase-like" evidence="6">
    <location>
        <begin position="1229"/>
        <end position="1428"/>
    </location>
</feature>
<feature type="transmembrane region" description="Helical" evidence="4">
    <location>
        <begin position="449"/>
        <end position="469"/>
    </location>
</feature>
<feature type="transmembrane region" description="Helical" evidence="4">
    <location>
        <begin position="481"/>
        <end position="506"/>
    </location>
</feature>
<dbReference type="PANTHER" id="PTHR37469:SF2">
    <property type="entry name" value="CELLOBIONIC ACID PHOSPHORYLASE"/>
    <property type="match status" value="1"/>
</dbReference>
<dbReference type="Gene3D" id="2.60.420.10">
    <property type="entry name" value="Maltose phosphorylase, domain 3"/>
    <property type="match status" value="1"/>
</dbReference>
<gene>
    <name evidence="8" type="ORF">D3F03_11065</name>
</gene>
<dbReference type="InterPro" id="IPR037820">
    <property type="entry name" value="GH94N_NdvB"/>
</dbReference>
<name>A0A398CF39_9BURK</name>
<proteinExistence type="predicted"/>
<feature type="domain" description="Glycosyl hydrolase 94 supersandwich" evidence="5">
    <location>
        <begin position="1490"/>
        <end position="1765"/>
    </location>
</feature>
<keyword evidence="4" id="KW-1133">Transmembrane helix</keyword>
<dbReference type="InterPro" id="IPR019282">
    <property type="entry name" value="Glycoamylase-like_cons_dom"/>
</dbReference>
<dbReference type="Gene3D" id="1.50.10.140">
    <property type="match status" value="1"/>
</dbReference>
<dbReference type="Pfam" id="PF17167">
    <property type="entry name" value="Glyco_hydro_94"/>
    <property type="match status" value="1"/>
</dbReference>
<keyword evidence="2" id="KW-0808">Transferase</keyword>
<dbReference type="PANTHER" id="PTHR37469">
    <property type="entry name" value="CELLOBIONIC ACID PHOSPHORYLASE-RELATED"/>
    <property type="match status" value="1"/>
</dbReference>
<sequence>MTFPVALRNFTARRANSSGGFQGFLNPQMGELEPPIRSEIFGVARLEQHGISLAQAHFDSGSALSPARPFYPRLQQNLRVLRQSHAYIAEQERTGHHVSPAGEWLLDNFQMLMAQTDEIGLHLPRRYYASLPVLRGEHLAGMPRIYGVAWAFVAHTDSAIDSDLLVSFLNAYQTVSELTFGEIWALAPTLRVLLVENLRRLAERVATAMAARQAADRWCDALLESGAPRPEALEQRFDAMARRGVGRPFALQVHERLNTDSLDFATPRLTLPGAALDPVRASLSRLLPDPSSAQVEQHVEKAADNLSMRNAILALHTLEDADWREVVNHTSVLVRTLQASSTFLAEREDTQDVSLFAIQRLARRSPHSESFIASQLLALMPPEGVAGAGAKGAASASQAPGERDEDPGDALAAPGYWLRGPGRKALYTVLGMRTQRLWAARQLLRRSILPAYVAVLLVGSVAAAAWLLLGQDFSWRSTPGAVLWGLGLLAIFPAGEAVLAVVHRLLSESLPPRRLARYALLSGIPPEHRVLVVVPAMLTSFKTVHELALQLEQHYLANSEACAQFALLSDYADADAAMQPGDAALLAQAQSELEALEARYRQMDLKGAPRRFLLLHRERSWAPTERRWIGWERKRGKLERLVQLLAEGGESPFVDLGPLSQPVAATPYIVTLDSDTGLPPGTLRALVGVAAHPLNHPQVDGQLRRVVSGFGILQPRLTTPLPEPATATPFHWLFSGRCGIDPYSAATSEIYQDLFSEGSFVGKGLLNVRAMHAVLGQRLPEGQILSHDLLEGSIARCATVSDITLMEDAPLHADVAAARIHRWTRGDWQLLPLMLQWRRYALLGIARWKLIDNLRRSLVAPASVALLVLALAGAPLSPWATLAWVLLAFGAGPLIGALAGLAPARDNVAIEYFYRQAAKEVLRAFGSTLWNLVTLLQQAMLLLHAAASALWRSFVSHRGLLQWTTAASAQAAAQTRLTGLVVAHAPVTLASALIWLLLWRQNTAWPVFSALLCATWAATPVWIWLASRAWGVQFRPQATPRENAYLTGIARDTWGFFVRHVGEPTHHLPPDNVQTVPSTMVAERTSPTNIGLYLVAVACARSFGWIDTAQMLARCEATLATLDTLPRYQGHFFNWYDTRTLDVLTPSYVSTVDSGNLCGHLLALSGACEALWVHSEEDVPAPLADRLQAVSARCRQMAVQAQFGFLYHPGKRLFHIGYRVADAALDNSFYDLLASEARLASLWAIAKGDVPAEHWGALGRPYYGVGKHAALRSWSGSMFEYLMPALLLDEPVGSALNTAAWSAIYEQQRYAQRCDVPWGISECAYAAGDHTLAYQYAPQGVPRLALRRTPADDLVVAPYATGLAVMFDAPAAVANFHRLEALYARADVGFIEALDYSPERQSATSRFQPVSTFMAHHQGMTLVGLANVLLDSAPRRWTMADPRLRAVSGLLQEAIPREIPRLVEPLMQPRRALRATARVSPSRAVVPGATAIEPTLLLSNGKYSVSLRANGAGWSRYGSADISRWREDALRDAYGHFVYLRRVGGTQQGESPLVSITQHPAADLRAAYRATLHGDHASLHAEWADLRSCCTVRVSPEDDVELRRIELWNLTSAPIELELFSAFEVSLMEARADEAHPAFANLFVKAEWVNADQALYFDRHPHTSDEQPLYAVHFLAHSEGEPLALRVQTDRAAWLGRNRDAAAPLAQCDAPPAGKTTLPTGLDPVAVLSLRLVVPAQSHRQFTLATAAANHRDALETLVDRYRQPAVVERAVLMSATLAAVRMRDMGIVREDRAAIQTLSTLIAMLHARPGPRALPTGGKYLGDRRTLWRFGISGDRPMLLVEISAGHGVRLVRSMVQALRLWSWGGLPCDLVVVNAEPPSYQMPLQLALQELQEVHKAQSTDVDPARACGMHLLRLPELSDQELTTLRMLARVRLSADGRPLPQQVHDLAQWHDAALDARIDQNPASPNPPLAGNPGGAPTGEFDAQSGAFRFDITAQQQLSRPWINVLANPDFGTQVSEAGAGYSWAGNSQQHKLTVWSNDPVSDPGGETFWLQNVRTKALFGVGKGFEGVRKIEHGQGLTVIEQRHGDLAVRTSWCVDPQRPFKQVRLAITNLGSETLRLRAVGLIEWVMGSQRLDRQSVATACDGGEMAAAPSAPVPVLLAIQRDAQSGYGGSTAFFAVCTPQAQPAPIDWTCDRREFFDARGHRVVPDHLAEQAGLGLDPCAALSCPLEVPAGSGRDCVFLLGHGASHEEALALARVCLDESAAQDASRRETAAHAQWAQLLAPVQVQTPDPLFDALVNHWLLYQAVGCRMWGRAGFYQAGGAFGFRDQLQDAMALAIVAPDLLRQQLLLSASRQFEEGDVQHWWHPPTGAGVRTHCSDDLLWLPEAVARYVQVTGDVAVLDEAVAFLDGPAIPEGGHDAYFVPTVSSASASLYEHCARALDSSLKVGVHGLPLIGSGDWNDGMNLVGDKGRGESVWLAWFLCAVTDAFLPLAEARADHERVDRWRQAAQGWRTALAGPAWDGAWFKRAFFDDGTPLGTRDAAECRIDLIAQVWSVLSGAATPERQHLAMAAVAELLVDENAGLNRLLTPPLQHMEPSAGYIQAYPPGVRENGGQYSHAGVWKLMAQARLGDGDGAYRTFTQLSPAHRNADPEQKAAYALEPYAMAGDVYTEAPYVGRGGWSWYTGSAAWMHRAAVESILGLEVQAERVRLRPCLPGHWPQIHLQLVRGGATHHFTVCFEDVHGALSEARQKGVQMLGVGEWAVLPTGDEGGRYLVVVSRNAAPKQVASVPTV</sequence>
<keyword evidence="4" id="KW-0812">Transmembrane</keyword>
<reference evidence="8 9" key="1">
    <citation type="submission" date="2018-09" db="EMBL/GenBank/DDBJ databases">
        <title>Draft genome of Simplicispira sp. NY-02.</title>
        <authorList>
            <person name="Im W.T."/>
        </authorList>
    </citation>
    <scope>NUCLEOTIDE SEQUENCE [LARGE SCALE GENOMIC DNA]</scope>
    <source>
        <strain evidence="8 9">NY-02</strain>
    </source>
</reference>
<dbReference type="EMBL" id="QXJC01000003">
    <property type="protein sequence ID" value="RID98730.1"/>
    <property type="molecule type" value="Genomic_DNA"/>
</dbReference>
<evidence type="ECO:0000256" key="1">
    <source>
        <dbReference type="ARBA" id="ARBA00022676"/>
    </source>
</evidence>
<dbReference type="GO" id="GO:0030246">
    <property type="term" value="F:carbohydrate binding"/>
    <property type="evidence" value="ECO:0007669"/>
    <property type="project" value="InterPro"/>
</dbReference>
<feature type="transmembrane region" description="Helical" evidence="4">
    <location>
        <begin position="857"/>
        <end position="876"/>
    </location>
</feature>
<dbReference type="Pfam" id="PF06165">
    <property type="entry name" value="GH94_b-supersand"/>
    <property type="match status" value="2"/>
</dbReference>
<evidence type="ECO:0000259" key="7">
    <source>
        <dbReference type="Pfam" id="PF17167"/>
    </source>
</evidence>
<dbReference type="Gene3D" id="1.50.10.10">
    <property type="match status" value="1"/>
</dbReference>
<dbReference type="InterPro" id="IPR052047">
    <property type="entry name" value="GH94_Enzymes"/>
</dbReference>
<dbReference type="Pfam" id="PF10091">
    <property type="entry name" value="Glycoamylase"/>
    <property type="match status" value="1"/>
</dbReference>
<feature type="region of interest" description="Disordered" evidence="3">
    <location>
        <begin position="1962"/>
        <end position="1987"/>
    </location>
</feature>
<keyword evidence="9" id="KW-1185">Reference proteome</keyword>
<feature type="transmembrane region" description="Helical" evidence="4">
    <location>
        <begin position="1005"/>
        <end position="1025"/>
    </location>
</feature>
<dbReference type="GO" id="GO:0016757">
    <property type="term" value="F:glycosyltransferase activity"/>
    <property type="evidence" value="ECO:0007669"/>
    <property type="project" value="UniProtKB-KW"/>
</dbReference>
<keyword evidence="1" id="KW-0328">Glycosyltransferase</keyword>
<feature type="transmembrane region" description="Helical" evidence="4">
    <location>
        <begin position="925"/>
        <end position="951"/>
    </location>
</feature>
<evidence type="ECO:0000259" key="5">
    <source>
        <dbReference type="Pfam" id="PF06165"/>
    </source>
</evidence>
<evidence type="ECO:0000256" key="3">
    <source>
        <dbReference type="SAM" id="MobiDB-lite"/>
    </source>
</evidence>
<dbReference type="InterPro" id="IPR008928">
    <property type="entry name" value="6-hairpin_glycosidase_sf"/>
</dbReference>
<dbReference type="InterPro" id="IPR012341">
    <property type="entry name" value="6hp_glycosidase-like_sf"/>
</dbReference>
<comment type="caution">
    <text evidence="8">The sequence shown here is derived from an EMBL/GenBank/DDBJ whole genome shotgun (WGS) entry which is preliminary data.</text>
</comment>
<dbReference type="InterPro" id="IPR011013">
    <property type="entry name" value="Gal_mutarotase_sf_dom"/>
</dbReference>
<dbReference type="Proteomes" id="UP000266302">
    <property type="component" value="Unassembled WGS sequence"/>
</dbReference>
<evidence type="ECO:0000259" key="6">
    <source>
        <dbReference type="Pfam" id="PF10091"/>
    </source>
</evidence>
<feature type="transmembrane region" description="Helical" evidence="4">
    <location>
        <begin position="977"/>
        <end position="998"/>
    </location>
</feature>
<dbReference type="InterPro" id="IPR033432">
    <property type="entry name" value="GH94_catalytic"/>
</dbReference>
<dbReference type="SMART" id="SM01068">
    <property type="entry name" value="CBM_X"/>
    <property type="match status" value="2"/>
</dbReference>
<dbReference type="SUPFAM" id="SSF74650">
    <property type="entry name" value="Galactose mutarotase-like"/>
    <property type="match status" value="2"/>
</dbReference>
<evidence type="ECO:0000313" key="8">
    <source>
        <dbReference type="EMBL" id="RID98730.1"/>
    </source>
</evidence>
<dbReference type="RefSeq" id="WP_119109393.1">
    <property type="nucleotide sequence ID" value="NZ_QXJC01000003.1"/>
</dbReference>
<protein>
    <submittedName>
        <fullName evidence="8">Carbohydrate-binding protein</fullName>
    </submittedName>
</protein>
<evidence type="ECO:0000313" key="9">
    <source>
        <dbReference type="Proteomes" id="UP000266302"/>
    </source>
</evidence>
<feature type="domain" description="Glycosyl hydrolase 94 catalytic" evidence="7">
    <location>
        <begin position="2283"/>
        <end position="2706"/>
    </location>
</feature>
<feature type="transmembrane region" description="Helical" evidence="4">
    <location>
        <begin position="882"/>
        <end position="904"/>
    </location>
</feature>
<dbReference type="InterPro" id="IPR037018">
    <property type="entry name" value="GH65_N"/>
</dbReference>